<dbReference type="eggNOG" id="COG0524">
    <property type="taxonomic scope" value="Bacteria"/>
</dbReference>
<dbReference type="STRING" id="138119.DSY3305"/>
<name>Q24S98_DESHY</name>
<dbReference type="InterPro" id="IPR011611">
    <property type="entry name" value="PfkB_dom"/>
</dbReference>
<dbReference type="EMBL" id="AP008230">
    <property type="protein sequence ID" value="BAE85094.1"/>
    <property type="molecule type" value="Genomic_DNA"/>
</dbReference>
<dbReference type="InterPro" id="IPR052700">
    <property type="entry name" value="Carb_kinase_PfkB-like"/>
</dbReference>
<dbReference type="AlphaFoldDB" id="Q24S98"/>
<evidence type="ECO:0000259" key="4">
    <source>
        <dbReference type="Pfam" id="PF00294"/>
    </source>
</evidence>
<dbReference type="RefSeq" id="WP_011461002.1">
    <property type="nucleotide sequence ID" value="NC_007907.1"/>
</dbReference>
<dbReference type="InterPro" id="IPR002139">
    <property type="entry name" value="Ribo/fructo_kinase"/>
</dbReference>
<evidence type="ECO:0000313" key="5">
    <source>
        <dbReference type="EMBL" id="BAE85094.1"/>
    </source>
</evidence>
<dbReference type="Pfam" id="PF00294">
    <property type="entry name" value="PfkB"/>
    <property type="match status" value="1"/>
</dbReference>
<proteinExistence type="inferred from homology"/>
<feature type="domain" description="Carbohydrate kinase PfkB" evidence="4">
    <location>
        <begin position="1"/>
        <end position="311"/>
    </location>
</feature>
<dbReference type="PRINTS" id="PR00990">
    <property type="entry name" value="RIBOKINASE"/>
</dbReference>
<keyword evidence="6" id="KW-1185">Reference proteome</keyword>
<sequence length="340" mass="37788">MPKVVTFGELMLRLSPPGYLRFVQTDSFSATFGGSEANVAVTLAQFGLDVSFITKLPSHEIGQLAVNSMRRYGVDTSHILRDGSRIGVFYLEKGASQRGSKVIYDRENSAIALAKADEFNWEEIFMDAEWFHFSGISPALGDNMANLCRIACKKANSLGIPISCDLNYRKKLWTREQAHKVMTELMEYVDVCIANEEDAEDVFGIKPKHGLASAGVIDKESYQEVARMLVDRFGLKLAAITLRRSFSATHNQWSSILYNGKEFIHSKSYDIHLVDRVGGGDSFSGALLYGILEKFELSKALDFATAASCLQQTIEGDFNLISFDEVLSLVEGNTFGRVNR</sequence>
<protein>
    <recommendedName>
        <fullName evidence="4">Carbohydrate kinase PfkB domain-containing protein</fullName>
    </recommendedName>
</protein>
<dbReference type="PANTHER" id="PTHR43320:SF2">
    <property type="entry name" value="2-DEHYDRO-3-DEOXYGLUCONOKINASE_2-DEHYDRO-3-DEOXYGALACTONOKINASE"/>
    <property type="match status" value="1"/>
</dbReference>
<evidence type="ECO:0000256" key="1">
    <source>
        <dbReference type="ARBA" id="ARBA00010688"/>
    </source>
</evidence>
<evidence type="ECO:0000256" key="3">
    <source>
        <dbReference type="ARBA" id="ARBA00022777"/>
    </source>
</evidence>
<dbReference type="CDD" id="cd01166">
    <property type="entry name" value="KdgK"/>
    <property type="match status" value="1"/>
</dbReference>
<keyword evidence="2" id="KW-0808">Transferase</keyword>
<gene>
    <name evidence="5" type="ordered locus">DSY3305</name>
</gene>
<evidence type="ECO:0000313" key="6">
    <source>
        <dbReference type="Proteomes" id="UP000001946"/>
    </source>
</evidence>
<dbReference type="PANTHER" id="PTHR43320">
    <property type="entry name" value="SUGAR KINASE"/>
    <property type="match status" value="1"/>
</dbReference>
<dbReference type="HOGENOM" id="CLU_027634_0_1_9"/>
<accession>Q24S98</accession>
<dbReference type="GO" id="GO:0016301">
    <property type="term" value="F:kinase activity"/>
    <property type="evidence" value="ECO:0007669"/>
    <property type="project" value="UniProtKB-KW"/>
</dbReference>
<dbReference type="Gene3D" id="3.40.1190.20">
    <property type="match status" value="1"/>
</dbReference>
<evidence type="ECO:0000256" key="2">
    <source>
        <dbReference type="ARBA" id="ARBA00022679"/>
    </source>
</evidence>
<organism evidence="5 6">
    <name type="scientific">Desulfitobacterium hafniense (strain Y51)</name>
    <dbReference type="NCBI Taxonomy" id="138119"/>
    <lineage>
        <taxon>Bacteria</taxon>
        <taxon>Bacillati</taxon>
        <taxon>Bacillota</taxon>
        <taxon>Clostridia</taxon>
        <taxon>Eubacteriales</taxon>
        <taxon>Desulfitobacteriaceae</taxon>
        <taxon>Desulfitobacterium</taxon>
    </lineage>
</organism>
<dbReference type="KEGG" id="dsy:DSY3305"/>
<keyword evidence="3" id="KW-0418">Kinase</keyword>
<dbReference type="Proteomes" id="UP000001946">
    <property type="component" value="Chromosome"/>
</dbReference>
<comment type="similarity">
    <text evidence="1">Belongs to the carbohydrate kinase PfkB family.</text>
</comment>
<dbReference type="SUPFAM" id="SSF53613">
    <property type="entry name" value="Ribokinase-like"/>
    <property type="match status" value="1"/>
</dbReference>
<reference evidence="5 6" key="1">
    <citation type="journal article" date="2006" name="J. Bacteriol.">
        <title>Complete genome sequence of the dehalorespiring bacterium Desulfitobacterium hafniense Y51 and comparison with Dehalococcoides ethenogenes 195.</title>
        <authorList>
            <person name="Nonaka H."/>
            <person name="Keresztes G."/>
            <person name="Shinoda Y."/>
            <person name="Ikenaga Y."/>
            <person name="Abe M."/>
            <person name="Naito K."/>
            <person name="Inatomi K."/>
            <person name="Furukawa K."/>
            <person name="Inui M."/>
            <person name="Yukawa H."/>
        </authorList>
    </citation>
    <scope>NUCLEOTIDE SEQUENCE [LARGE SCALE GENOMIC DNA]</scope>
    <source>
        <strain evidence="5 6">Y51</strain>
    </source>
</reference>
<dbReference type="InterPro" id="IPR029056">
    <property type="entry name" value="Ribokinase-like"/>
</dbReference>